<accession>A0A345ZCZ7</accession>
<dbReference type="KEGG" id="cdes:C0J27_05540"/>
<evidence type="ECO:0000313" key="2">
    <source>
        <dbReference type="Proteomes" id="UP000254834"/>
    </source>
</evidence>
<gene>
    <name evidence="1" type="ORF">C0J27_05540</name>
</gene>
<dbReference type="AlphaFoldDB" id="A0A345ZCZ7"/>
<keyword evidence="2" id="KW-1185">Reference proteome</keyword>
<protein>
    <submittedName>
        <fullName evidence="1">Uncharacterized protein</fullName>
    </submittedName>
</protein>
<reference evidence="1 2" key="1">
    <citation type="submission" date="2017-12" db="EMBL/GenBank/DDBJ databases">
        <title>Chromulinavorax destructans is a abundant pathogen of dominant heterotrophic picoflagllates.</title>
        <authorList>
            <person name="Deeg C.M."/>
            <person name="Zimmer M."/>
            <person name="Suttle C.A."/>
        </authorList>
    </citation>
    <scope>NUCLEOTIDE SEQUENCE [LARGE SCALE GENOMIC DNA]</scope>
    <source>
        <strain evidence="1 2">SeV1</strain>
    </source>
</reference>
<organism evidence="1 2">
    <name type="scientific">Candidatus Chromulinivorax destructor</name>
    <dbReference type="NCBI Taxonomy" id="2066483"/>
    <lineage>
        <taxon>Bacteria</taxon>
        <taxon>Candidatus Babelota</taxon>
        <taxon>Candidatus Babeliae</taxon>
        <taxon>Candidatus Babeliales</taxon>
        <taxon>Candidatus Chromulinivoraceae</taxon>
        <taxon>Candidatus Chromulinivorax</taxon>
    </lineage>
</organism>
<proteinExistence type="predicted"/>
<name>A0A345ZCZ7_9BACT</name>
<dbReference type="Proteomes" id="UP000254834">
    <property type="component" value="Chromosome"/>
</dbReference>
<sequence>MVLSKSDKDCQIEQLKNTQHDKEKEIALIIKAIDEKENLIDSIFLRIQNIVPHVIKHLDEEQIQSLDEELDFFQSSLQDALIHQKSLESLLSHNFIDRDNDSGLKLKRIKYLITRYTLEYTRLNKLIQKYEQCLQKWFVIDYQLNELQK</sequence>
<evidence type="ECO:0000313" key="1">
    <source>
        <dbReference type="EMBL" id="AXK61164.1"/>
    </source>
</evidence>
<dbReference type="EMBL" id="CP025544">
    <property type="protein sequence ID" value="AXK61164.1"/>
    <property type="molecule type" value="Genomic_DNA"/>
</dbReference>